<evidence type="ECO:0000313" key="3">
    <source>
        <dbReference type="Proteomes" id="UP001500979"/>
    </source>
</evidence>
<dbReference type="RefSeq" id="WP_344678523.1">
    <property type="nucleotide sequence ID" value="NZ_BAAAUX010000006.1"/>
</dbReference>
<reference evidence="2 3" key="1">
    <citation type="journal article" date="2019" name="Int. J. Syst. Evol. Microbiol.">
        <title>The Global Catalogue of Microorganisms (GCM) 10K type strain sequencing project: providing services to taxonomists for standard genome sequencing and annotation.</title>
        <authorList>
            <consortium name="The Broad Institute Genomics Platform"/>
            <consortium name="The Broad Institute Genome Sequencing Center for Infectious Disease"/>
            <person name="Wu L."/>
            <person name="Ma J."/>
        </authorList>
    </citation>
    <scope>NUCLEOTIDE SEQUENCE [LARGE SCALE GENOMIC DNA]</scope>
    <source>
        <strain evidence="2 3">JCM 9383</strain>
    </source>
</reference>
<dbReference type="PANTHER" id="PTHR42998:SF1">
    <property type="entry name" value="TYPE I RESTRICTION ENZYME HINDI METHYLASE SUBUNIT"/>
    <property type="match status" value="1"/>
</dbReference>
<dbReference type="InterPro" id="IPR003356">
    <property type="entry name" value="DNA_methylase_A-5"/>
</dbReference>
<proteinExistence type="predicted"/>
<dbReference type="SUPFAM" id="SSF53335">
    <property type="entry name" value="S-adenosyl-L-methionine-dependent methyltransferases"/>
    <property type="match status" value="1"/>
</dbReference>
<dbReference type="EMBL" id="BAAAUX010000006">
    <property type="protein sequence ID" value="GAA2780692.1"/>
    <property type="molecule type" value="Genomic_DNA"/>
</dbReference>
<dbReference type="Proteomes" id="UP001500979">
    <property type="component" value="Unassembled WGS sequence"/>
</dbReference>
<name>A0ABN3V8X6_9PSEU</name>
<dbReference type="GO" id="GO:0032259">
    <property type="term" value="P:methylation"/>
    <property type="evidence" value="ECO:0007669"/>
    <property type="project" value="UniProtKB-KW"/>
</dbReference>
<feature type="domain" description="DNA methylase adenine-specific" evidence="1">
    <location>
        <begin position="122"/>
        <end position="307"/>
    </location>
</feature>
<gene>
    <name evidence="2" type="ORF">GCM10010470_13140</name>
</gene>
<dbReference type="GO" id="GO:0008168">
    <property type="term" value="F:methyltransferase activity"/>
    <property type="evidence" value="ECO:0007669"/>
    <property type="project" value="UniProtKB-KW"/>
</dbReference>
<dbReference type="InterPro" id="IPR052916">
    <property type="entry name" value="Type-I_RE_MTase_Subunit"/>
</dbReference>
<dbReference type="InterPro" id="IPR029063">
    <property type="entry name" value="SAM-dependent_MTases_sf"/>
</dbReference>
<evidence type="ECO:0000313" key="2">
    <source>
        <dbReference type="EMBL" id="GAA2780692.1"/>
    </source>
</evidence>
<comment type="caution">
    <text evidence="2">The sequence shown here is derived from an EMBL/GenBank/DDBJ whole genome shotgun (WGS) entry which is preliminary data.</text>
</comment>
<dbReference type="Gene3D" id="3.40.50.150">
    <property type="entry name" value="Vaccinia Virus protein VP39"/>
    <property type="match status" value="1"/>
</dbReference>
<sequence>MSSDATVNAADIARLVDVGRAAVSNWRRRYDDFPRPVGGTTSSPLFSLREVEDWLRRNGKTFEVPLTERVWQRLRTTADDLHLGRLVAAAGQFLLDGEPLDDAGLAPLLTELTDELGGAEAFDFLCERYLEAHSRRVSATPRPVAELMARLCETTGTVLDPACGLGGLLLAAPAARVLGQELDDAHASIAATRLRLHGRETELVAGDSLRQDAFADRVADAVLCEPPFNERSWGHGELTGDPRWEYGVPPRGEPELAWAQHCLAHVRPGGLVAILMPPAAAGRRPGRRIRGNLLRAGALRAVVTLPSAGPDLWLLRRPKRGERPPSHLLLLAAEDLSTVEQSWLAHLADPESNGTRIIDLLDDDIDLTPALRGSDRSGRDLRGEYGATLEQLRELSIPLPELEILPQRRALPVTTIGELTKAGLVAVRHSPAKLTTGSGDVAVLTADDVAHNRSASGWTTSADGLVEVEPGDVVAAPTGAARVVTGSAVLGPYLTRYRVDPQHLDAEFLAGVLRSADPRTGPGSSRIDARRTRIPRLPLEEQRAHGAAFRRLAELADAARETAELAARLARLGCAGLLDGQLEPEAVR</sequence>
<accession>A0ABN3V8X6</accession>
<keyword evidence="2" id="KW-0489">Methyltransferase</keyword>
<protein>
    <submittedName>
        <fullName evidence="2">N-6 DNA methylase</fullName>
    </submittedName>
</protein>
<keyword evidence="3" id="KW-1185">Reference proteome</keyword>
<evidence type="ECO:0000259" key="1">
    <source>
        <dbReference type="Pfam" id="PF02384"/>
    </source>
</evidence>
<dbReference type="Pfam" id="PF02384">
    <property type="entry name" value="N6_Mtase"/>
    <property type="match status" value="1"/>
</dbReference>
<keyword evidence="2" id="KW-0808">Transferase</keyword>
<dbReference type="SUPFAM" id="SSF116734">
    <property type="entry name" value="DNA methylase specificity domain"/>
    <property type="match status" value="1"/>
</dbReference>
<organism evidence="2 3">
    <name type="scientific">Saccharopolyspora taberi</name>
    <dbReference type="NCBI Taxonomy" id="60895"/>
    <lineage>
        <taxon>Bacteria</taxon>
        <taxon>Bacillati</taxon>
        <taxon>Actinomycetota</taxon>
        <taxon>Actinomycetes</taxon>
        <taxon>Pseudonocardiales</taxon>
        <taxon>Pseudonocardiaceae</taxon>
        <taxon>Saccharopolyspora</taxon>
    </lineage>
</organism>
<dbReference type="PRINTS" id="PR00507">
    <property type="entry name" value="N12N6MTFRASE"/>
</dbReference>
<dbReference type="CDD" id="cd02440">
    <property type="entry name" value="AdoMet_MTases"/>
    <property type="match status" value="1"/>
</dbReference>
<dbReference type="PANTHER" id="PTHR42998">
    <property type="entry name" value="TYPE I RESTRICTION ENZYME HINDVIIP M PROTEIN-RELATED"/>
    <property type="match status" value="1"/>
</dbReference>